<keyword evidence="1" id="KW-0677">Repeat</keyword>
<dbReference type="EMBL" id="JAHRIO010040085">
    <property type="protein sequence ID" value="MEQ2170688.1"/>
    <property type="molecule type" value="Genomic_DNA"/>
</dbReference>
<dbReference type="PANTHER" id="PTHR24166">
    <property type="entry name" value="ROLLING PEBBLES, ISOFORM B"/>
    <property type="match status" value="1"/>
</dbReference>
<reference evidence="5 6" key="1">
    <citation type="submission" date="2021-06" db="EMBL/GenBank/DDBJ databases">
        <authorList>
            <person name="Palmer J.M."/>
        </authorList>
    </citation>
    <scope>NUCLEOTIDE SEQUENCE [LARGE SCALE GENOMIC DNA]</scope>
    <source>
        <strain evidence="5 6">GA_2019</strain>
        <tissue evidence="5">Muscle</tissue>
    </source>
</reference>
<dbReference type="InterPro" id="IPR002110">
    <property type="entry name" value="Ankyrin_rpt"/>
</dbReference>
<name>A0ABV0NH01_9TELE</name>
<feature type="compositionally biased region" description="Basic and acidic residues" evidence="4">
    <location>
        <begin position="260"/>
        <end position="270"/>
    </location>
</feature>
<dbReference type="SUPFAM" id="SSF48403">
    <property type="entry name" value="Ankyrin repeat"/>
    <property type="match status" value="1"/>
</dbReference>
<protein>
    <submittedName>
        <fullName evidence="5">Uncharacterized protein</fullName>
    </submittedName>
</protein>
<dbReference type="PROSITE" id="PS50088">
    <property type="entry name" value="ANK_REPEAT"/>
    <property type="match status" value="1"/>
</dbReference>
<dbReference type="PANTHER" id="PTHR24166:SF30">
    <property type="entry name" value="ANKYRIN REPEAT DOMAIN-CONTAINING PROTEIN 63"/>
    <property type="match status" value="1"/>
</dbReference>
<sequence>MSKDKVHLARFVLDALDGEIVDSTADGAQTPLISSILLPDDQTRCKFIELLLQRGASVNYQDVNGRTALSYACEKGYLDAVKILIQNGADPEILDFWGNTPLMYAAVADHNLVVEFLVRAFKRLGLQIDRQNRAGNSAVEVAKFLGHTECISALTNVSKRSREADEGDLPTSMLSPTPPARTLESVRKSRTVRRRNESISLAEPLQFTTASSSTATTFSALTNKLFRRFTSPEFKKVVVELEQNQVPIGRIPRSETFPQDTKHPRVDSKPSVDSISSVNCEFDFHFRETNS</sequence>
<feature type="repeat" description="ANK" evidence="3">
    <location>
        <begin position="64"/>
        <end position="96"/>
    </location>
</feature>
<feature type="region of interest" description="Disordered" evidence="4">
    <location>
        <begin position="251"/>
        <end position="274"/>
    </location>
</feature>
<accession>A0ABV0NH01</accession>
<evidence type="ECO:0000313" key="6">
    <source>
        <dbReference type="Proteomes" id="UP001476798"/>
    </source>
</evidence>
<feature type="region of interest" description="Disordered" evidence="4">
    <location>
        <begin position="161"/>
        <end position="182"/>
    </location>
</feature>
<comment type="caution">
    <text evidence="5">The sequence shown here is derived from an EMBL/GenBank/DDBJ whole genome shotgun (WGS) entry which is preliminary data.</text>
</comment>
<keyword evidence="2 3" id="KW-0040">ANK repeat</keyword>
<evidence type="ECO:0000256" key="2">
    <source>
        <dbReference type="ARBA" id="ARBA00023043"/>
    </source>
</evidence>
<evidence type="ECO:0000256" key="1">
    <source>
        <dbReference type="ARBA" id="ARBA00022737"/>
    </source>
</evidence>
<dbReference type="SMART" id="SM00248">
    <property type="entry name" value="ANK"/>
    <property type="match status" value="3"/>
</dbReference>
<dbReference type="InterPro" id="IPR036770">
    <property type="entry name" value="Ankyrin_rpt-contain_sf"/>
</dbReference>
<evidence type="ECO:0000313" key="5">
    <source>
        <dbReference type="EMBL" id="MEQ2170688.1"/>
    </source>
</evidence>
<proteinExistence type="predicted"/>
<organism evidence="5 6">
    <name type="scientific">Goodea atripinnis</name>
    <dbReference type="NCBI Taxonomy" id="208336"/>
    <lineage>
        <taxon>Eukaryota</taxon>
        <taxon>Metazoa</taxon>
        <taxon>Chordata</taxon>
        <taxon>Craniata</taxon>
        <taxon>Vertebrata</taxon>
        <taxon>Euteleostomi</taxon>
        <taxon>Actinopterygii</taxon>
        <taxon>Neopterygii</taxon>
        <taxon>Teleostei</taxon>
        <taxon>Neoteleostei</taxon>
        <taxon>Acanthomorphata</taxon>
        <taxon>Ovalentaria</taxon>
        <taxon>Atherinomorphae</taxon>
        <taxon>Cyprinodontiformes</taxon>
        <taxon>Goodeidae</taxon>
        <taxon>Goodea</taxon>
    </lineage>
</organism>
<dbReference type="Pfam" id="PF12796">
    <property type="entry name" value="Ank_2"/>
    <property type="match status" value="1"/>
</dbReference>
<dbReference type="Gene3D" id="1.25.40.20">
    <property type="entry name" value="Ankyrin repeat-containing domain"/>
    <property type="match status" value="2"/>
</dbReference>
<gene>
    <name evidence="5" type="ORF">GOODEAATRI_002853</name>
</gene>
<evidence type="ECO:0000256" key="3">
    <source>
        <dbReference type="PROSITE-ProRule" id="PRU00023"/>
    </source>
</evidence>
<keyword evidence="6" id="KW-1185">Reference proteome</keyword>
<dbReference type="InterPro" id="IPR050889">
    <property type="entry name" value="Dendritic_Spine_Reg/Scaffold"/>
</dbReference>
<evidence type="ECO:0000256" key="4">
    <source>
        <dbReference type="SAM" id="MobiDB-lite"/>
    </source>
</evidence>
<dbReference type="PROSITE" id="PS50297">
    <property type="entry name" value="ANK_REP_REGION"/>
    <property type="match status" value="1"/>
</dbReference>
<dbReference type="Proteomes" id="UP001476798">
    <property type="component" value="Unassembled WGS sequence"/>
</dbReference>